<keyword evidence="1" id="KW-0472">Membrane</keyword>
<keyword evidence="1" id="KW-0812">Transmembrane</keyword>
<keyword evidence="1" id="KW-1133">Transmembrane helix</keyword>
<dbReference type="Proteomes" id="UP000009072">
    <property type="component" value="Chromosome"/>
</dbReference>
<dbReference type="RefSeq" id="WP_011264944.1">
    <property type="nucleotide sequence ID" value="NC_006908.1"/>
</dbReference>
<dbReference type="HOGENOM" id="CLU_905592_0_0_14"/>
<dbReference type="KEGG" id="mmo:MMOB4240"/>
<accession>Q6KHM0</accession>
<dbReference type="AlphaFoldDB" id="Q6KHM0"/>
<evidence type="ECO:0000313" key="2">
    <source>
        <dbReference type="EMBL" id="AAT27910.1"/>
    </source>
</evidence>
<keyword evidence="3" id="KW-1185">Reference proteome</keyword>
<evidence type="ECO:0000313" key="3">
    <source>
        <dbReference type="Proteomes" id="UP000009072"/>
    </source>
</evidence>
<feature type="transmembrane region" description="Helical" evidence="1">
    <location>
        <begin position="40"/>
        <end position="61"/>
    </location>
</feature>
<organism evidence="2 3">
    <name type="scientific">Mycoplasma mobile (strain ATCC 43663 / 163K / NCTC 11711)</name>
    <name type="common">Mesomycoplasma mobile</name>
    <dbReference type="NCBI Taxonomy" id="267748"/>
    <lineage>
        <taxon>Bacteria</taxon>
        <taxon>Bacillati</taxon>
        <taxon>Mycoplasmatota</taxon>
        <taxon>Mycoplasmoidales</taxon>
        <taxon>Metamycoplasmataceae</taxon>
        <taxon>Mesomycoplasma</taxon>
    </lineage>
</organism>
<evidence type="ECO:0000256" key="1">
    <source>
        <dbReference type="SAM" id="Phobius"/>
    </source>
</evidence>
<gene>
    <name evidence="2" type="ordered locus">MMOB4240</name>
</gene>
<reference evidence="2 3" key="1">
    <citation type="journal article" date="2004" name="Genome Res.">
        <title>The complete genome and proteome of Mycoplasma mobile.</title>
        <authorList>
            <person name="Jaffe J.D."/>
            <person name="Stange-Thomann N."/>
            <person name="Smith C."/>
            <person name="DeCaprio D."/>
            <person name="Fisher S."/>
            <person name="Butler J."/>
            <person name="Calvo S."/>
            <person name="Elkins T."/>
            <person name="FitzGerald M.G."/>
            <person name="Hafez N."/>
            <person name="Kodira C.D."/>
            <person name="Major J."/>
            <person name="Wang S."/>
            <person name="Wilkinson J."/>
            <person name="Nicol R."/>
            <person name="Nusbaum C."/>
            <person name="Birren B."/>
            <person name="Berg H.C."/>
            <person name="Church G.M."/>
        </authorList>
    </citation>
    <scope>NUCLEOTIDE SEQUENCE [LARGE SCALE GENOMIC DNA]</scope>
    <source>
        <strain evidence="3">ATCC 43663 / 163K / NCTC 11711</strain>
    </source>
</reference>
<protein>
    <submittedName>
        <fullName evidence="2">Uncharacterized protein</fullName>
    </submittedName>
</protein>
<proteinExistence type="predicted"/>
<sequence>MQEKTRLEKYLDNKLKNEICSREEERFLIKFNGKLHFKTIINWIALSFWIMNLLVFLFFNFQNRNFLQNSNTLISFISLMSITGITLVFNLWFALFFTNKLLKIKLKIQMTLEKEFNLIEFLNWYFVNDFSFENYSYTNDRNISNLVNNVYFLNKLIRNSYDINLKIQEKGIIFLNNNTNVKTILNSIEANKYLKENFWKKALKNIFYFSTKKTNLKSLKATNFVFTFKSLTELQKESLLNKIKLINTSKEEIIHLENFENFTYVVFVNFSYDFNNFSYQKLDFTKGVESTLKNVLKEMIKILKIFN</sequence>
<feature type="transmembrane region" description="Helical" evidence="1">
    <location>
        <begin position="73"/>
        <end position="97"/>
    </location>
</feature>
<dbReference type="EMBL" id="AE017308">
    <property type="protein sequence ID" value="AAT27910.1"/>
    <property type="molecule type" value="Genomic_DNA"/>
</dbReference>
<name>Q6KHM0_MYCM1</name>